<evidence type="ECO:0000313" key="2">
    <source>
        <dbReference type="Proteomes" id="UP001307889"/>
    </source>
</evidence>
<sequence>MQSDEGLVRLLFVFLPDKSTFADCNIAFLVPLASSADESSQSQLVTPRTKRSVAFEGLDPVNYKEPPLFCGTLKNQKG</sequence>
<name>A0ABN7B5Z7_9HEMI</name>
<protein>
    <submittedName>
        <fullName evidence="1">Uncharacterized protein</fullName>
    </submittedName>
</protein>
<dbReference type="Proteomes" id="UP001307889">
    <property type="component" value="Chromosome 10"/>
</dbReference>
<organism evidence="1 2">
    <name type="scientific">Nesidiocoris tenuis</name>
    <dbReference type="NCBI Taxonomy" id="355587"/>
    <lineage>
        <taxon>Eukaryota</taxon>
        <taxon>Metazoa</taxon>
        <taxon>Ecdysozoa</taxon>
        <taxon>Arthropoda</taxon>
        <taxon>Hexapoda</taxon>
        <taxon>Insecta</taxon>
        <taxon>Pterygota</taxon>
        <taxon>Neoptera</taxon>
        <taxon>Paraneoptera</taxon>
        <taxon>Hemiptera</taxon>
        <taxon>Heteroptera</taxon>
        <taxon>Panheteroptera</taxon>
        <taxon>Cimicomorpha</taxon>
        <taxon>Miridae</taxon>
        <taxon>Dicyphina</taxon>
        <taxon>Nesidiocoris</taxon>
    </lineage>
</organism>
<evidence type="ECO:0000313" key="1">
    <source>
        <dbReference type="EMBL" id="BES99693.1"/>
    </source>
</evidence>
<accession>A0ABN7B5Z7</accession>
<gene>
    <name evidence="1" type="ORF">NTJ_12510</name>
</gene>
<dbReference type="EMBL" id="AP028918">
    <property type="protein sequence ID" value="BES99693.1"/>
    <property type="molecule type" value="Genomic_DNA"/>
</dbReference>
<reference evidence="1 2" key="1">
    <citation type="submission" date="2023-09" db="EMBL/GenBank/DDBJ databases">
        <title>Nesidiocoris tenuis whole genome shotgun sequence.</title>
        <authorList>
            <person name="Shibata T."/>
            <person name="Shimoda M."/>
            <person name="Kobayashi T."/>
            <person name="Uehara T."/>
        </authorList>
    </citation>
    <scope>NUCLEOTIDE SEQUENCE [LARGE SCALE GENOMIC DNA]</scope>
    <source>
        <strain evidence="1 2">Japan</strain>
    </source>
</reference>
<proteinExistence type="predicted"/>
<keyword evidence="2" id="KW-1185">Reference proteome</keyword>